<evidence type="ECO:0000313" key="6">
    <source>
        <dbReference type="Proteomes" id="UP000264492"/>
    </source>
</evidence>
<dbReference type="Pfam" id="PF00144">
    <property type="entry name" value="Beta-lactamase"/>
    <property type="match status" value="1"/>
</dbReference>
<protein>
    <submittedName>
        <fullName evidence="5">Class A beta-lactamase-related serine hydrolase</fullName>
    </submittedName>
</protein>
<dbReference type="PANTHER" id="PTHR46825">
    <property type="entry name" value="D-ALANYL-D-ALANINE-CARBOXYPEPTIDASE/ENDOPEPTIDASE AMPH"/>
    <property type="match status" value="1"/>
</dbReference>
<dbReference type="GO" id="GO:0016020">
    <property type="term" value="C:membrane"/>
    <property type="evidence" value="ECO:0007669"/>
    <property type="project" value="UniProtKB-SubCell"/>
</dbReference>
<dbReference type="SUPFAM" id="SSF56601">
    <property type="entry name" value="beta-lactamase/transpeptidase-like"/>
    <property type="match status" value="1"/>
</dbReference>
<accession>A0A371K1M2</accession>
<feature type="domain" description="Beta-lactamase-related" evidence="4">
    <location>
        <begin position="36"/>
        <end position="365"/>
    </location>
</feature>
<dbReference type="Proteomes" id="UP000264492">
    <property type="component" value="Unassembled WGS sequence"/>
</dbReference>
<feature type="chain" id="PRO_5016713372" evidence="3">
    <location>
        <begin position="22"/>
        <end position="370"/>
    </location>
</feature>
<feature type="signal peptide" evidence="3">
    <location>
        <begin position="1"/>
        <end position="21"/>
    </location>
</feature>
<comment type="caution">
    <text evidence="5">The sequence shown here is derived from an EMBL/GenBank/DDBJ whole genome shotgun (WGS) entry which is preliminary data.</text>
</comment>
<keyword evidence="2" id="KW-0472">Membrane</keyword>
<dbReference type="RefSeq" id="WP_115857237.1">
    <property type="nucleotide sequence ID" value="NZ_QTSU01000001.1"/>
</dbReference>
<evidence type="ECO:0000313" key="5">
    <source>
        <dbReference type="EMBL" id="RDZ27794.1"/>
    </source>
</evidence>
<dbReference type="Gene3D" id="3.40.710.10">
    <property type="entry name" value="DD-peptidase/beta-lactamase superfamily"/>
    <property type="match status" value="1"/>
</dbReference>
<dbReference type="GO" id="GO:0016787">
    <property type="term" value="F:hydrolase activity"/>
    <property type="evidence" value="ECO:0007669"/>
    <property type="project" value="UniProtKB-KW"/>
</dbReference>
<evidence type="ECO:0000259" key="4">
    <source>
        <dbReference type="Pfam" id="PF00144"/>
    </source>
</evidence>
<dbReference type="PANTHER" id="PTHR46825:SF11">
    <property type="entry name" value="PENICILLIN-BINDING PROTEIN 4"/>
    <property type="match status" value="1"/>
</dbReference>
<sequence length="370" mass="40319">MQSPILPGLILGLILSGPALAAAPTAPTASPVPAGLDAYVADYAARHDFSGTVLVAREGRTEVLRSYGEADLGFHIANTTDTRYKIASITKLFTAVLVLQLRDEGKLALDRPIGDYLPDYAGEAARRSSVHQLLNHTSGLANPDAAVDAARAIRDGLPLYQLPRSSDALLRDYCGGKLVRAPGQAFDYNNCDYIVLGKLIERLTGQEYAQALQQRILQPLGLRDTGVLRQDRIVERLAATYFARDGSPRMTPDLPVYAENWYAAGAMYSTARDLAVFADALYGGRLLSADSLQRLLRPGLDDYGYGLWSYEMRVGDRKRWVAKRPGQIMGARTQLLRVIEPWVTVVILSNAGSADLDEFAAQLARRAASP</sequence>
<keyword evidence="5" id="KW-0378">Hydrolase</keyword>
<dbReference type="OrthoDB" id="9799367at2"/>
<dbReference type="InterPro" id="IPR001466">
    <property type="entry name" value="Beta-lactam-related"/>
</dbReference>
<reference evidence="5 6" key="1">
    <citation type="submission" date="2018-08" db="EMBL/GenBank/DDBJ databases">
        <title>Lysobacter sp. zong2l5, whole genome shotgun sequence.</title>
        <authorList>
            <person name="Zhang X."/>
            <person name="Feng G."/>
            <person name="Zhu H."/>
        </authorList>
    </citation>
    <scope>NUCLEOTIDE SEQUENCE [LARGE SCALE GENOMIC DNA]</scope>
    <source>
        <strain evidence="6">zong2l5</strain>
    </source>
</reference>
<gene>
    <name evidence="5" type="ORF">DX914_01065</name>
</gene>
<name>A0A371K1M2_9GAMM</name>
<keyword evidence="6" id="KW-1185">Reference proteome</keyword>
<dbReference type="InterPro" id="IPR012338">
    <property type="entry name" value="Beta-lactam/transpept-like"/>
</dbReference>
<dbReference type="InterPro" id="IPR050491">
    <property type="entry name" value="AmpC-like"/>
</dbReference>
<keyword evidence="3" id="KW-0732">Signal</keyword>
<dbReference type="EMBL" id="QTSU01000001">
    <property type="protein sequence ID" value="RDZ27794.1"/>
    <property type="molecule type" value="Genomic_DNA"/>
</dbReference>
<dbReference type="AlphaFoldDB" id="A0A371K1M2"/>
<organism evidence="5 6">
    <name type="scientific">Lysobacter silvisoli</name>
    <dbReference type="NCBI Taxonomy" id="2293254"/>
    <lineage>
        <taxon>Bacteria</taxon>
        <taxon>Pseudomonadati</taxon>
        <taxon>Pseudomonadota</taxon>
        <taxon>Gammaproteobacteria</taxon>
        <taxon>Lysobacterales</taxon>
        <taxon>Lysobacteraceae</taxon>
        <taxon>Lysobacter</taxon>
    </lineage>
</organism>
<evidence type="ECO:0000256" key="3">
    <source>
        <dbReference type="SAM" id="SignalP"/>
    </source>
</evidence>
<proteinExistence type="predicted"/>
<comment type="subcellular location">
    <subcellularLocation>
        <location evidence="1">Membrane</location>
    </subcellularLocation>
</comment>
<evidence type="ECO:0000256" key="1">
    <source>
        <dbReference type="ARBA" id="ARBA00004370"/>
    </source>
</evidence>
<evidence type="ECO:0000256" key="2">
    <source>
        <dbReference type="ARBA" id="ARBA00023136"/>
    </source>
</evidence>